<comment type="caution">
    <text evidence="10">The sequence shown here is derived from an EMBL/GenBank/DDBJ whole genome shotgun (WGS) entry which is preliminary data.</text>
</comment>
<evidence type="ECO:0000256" key="2">
    <source>
        <dbReference type="ARBA" id="ARBA00022723"/>
    </source>
</evidence>
<gene>
    <name evidence="10" type="ORF">KL933_000009</name>
</gene>
<dbReference type="InterPro" id="IPR007219">
    <property type="entry name" value="XnlR_reg_dom"/>
</dbReference>
<sequence length="477" mass="54417">MGTICRYYDEGLGTSVSRRYLKNLDDKIRELKHEIAKYENKIQRKNLAHSSTSSQQETHELSEASVSSGCFIEANRDSYYFGPGSVISMVHSVSKVLNLNSETNILSSIDNYTSFPQIKVPFDFSIIGNDQSRLLIENYLSNIYPVFPLLPESFFHFEVMIRNYPSYEQLFVLLIFLISAAHLMRKRVDFAYIKIMLQQKVAELMKEKLRDSDGDTLLALVYYAIYEMLDPESGSPVWKTLSLACGLAEKLRFSNTGNEGPIPGRVCKQVPRVRLLKVLYELETSVSLCLGRPPSIYFSRNQIARLEIDDGNNRMIFVELTNRIDLFKEIYGKISGCPVCWAETLIEQQLETKSKSTQWLTACSLLTHSCSQCERSSFYLNVLQSCIEVIKNASHKFQKFAPLCFWIEISNVTLSLLSLMVIAKLHHEVLKDPLFQGKIIDAISTGKQLLVRYSTFWPSSQALLSFTEFALESMSVC</sequence>
<dbReference type="GO" id="GO:0006351">
    <property type="term" value="P:DNA-templated transcription"/>
    <property type="evidence" value="ECO:0007669"/>
    <property type="project" value="InterPro"/>
</dbReference>
<name>A0AAN6D938_9ASCO</name>
<dbReference type="InterPro" id="IPR052202">
    <property type="entry name" value="Yeast_MetPath_Reg"/>
</dbReference>
<protein>
    <recommendedName>
        <fullName evidence="9">Xylanolytic transcriptional activator regulatory domain-containing protein</fullName>
    </recommendedName>
</protein>
<evidence type="ECO:0000256" key="5">
    <source>
        <dbReference type="ARBA" id="ARBA00023125"/>
    </source>
</evidence>
<dbReference type="GO" id="GO:0008270">
    <property type="term" value="F:zinc ion binding"/>
    <property type="evidence" value="ECO:0007669"/>
    <property type="project" value="InterPro"/>
</dbReference>
<organism evidence="10 11">
    <name type="scientific">Ogataea haglerorum</name>
    <dbReference type="NCBI Taxonomy" id="1937702"/>
    <lineage>
        <taxon>Eukaryota</taxon>
        <taxon>Fungi</taxon>
        <taxon>Dikarya</taxon>
        <taxon>Ascomycota</taxon>
        <taxon>Saccharomycotina</taxon>
        <taxon>Pichiomycetes</taxon>
        <taxon>Pichiales</taxon>
        <taxon>Pichiaceae</taxon>
        <taxon>Ogataea</taxon>
    </lineage>
</organism>
<keyword evidence="8" id="KW-0175">Coiled coil</keyword>
<dbReference type="Pfam" id="PF04082">
    <property type="entry name" value="Fungal_trans"/>
    <property type="match status" value="1"/>
</dbReference>
<dbReference type="PANTHER" id="PTHR47782:SF12">
    <property type="entry name" value="ZN(II)2CYS6 TRANSCRIPTION FACTOR (EUROFUNG)"/>
    <property type="match status" value="1"/>
</dbReference>
<dbReference type="GO" id="GO:0000981">
    <property type="term" value="F:DNA-binding transcription factor activity, RNA polymerase II-specific"/>
    <property type="evidence" value="ECO:0007669"/>
    <property type="project" value="TreeGrafter"/>
</dbReference>
<dbReference type="CDD" id="cd12148">
    <property type="entry name" value="fungal_TF_MHR"/>
    <property type="match status" value="1"/>
</dbReference>
<evidence type="ECO:0000256" key="8">
    <source>
        <dbReference type="SAM" id="Coils"/>
    </source>
</evidence>
<dbReference type="GO" id="GO:0043565">
    <property type="term" value="F:sequence-specific DNA binding"/>
    <property type="evidence" value="ECO:0007669"/>
    <property type="project" value="TreeGrafter"/>
</dbReference>
<keyword evidence="2" id="KW-0479">Metal-binding</keyword>
<keyword evidence="5" id="KW-0238">DNA-binding</keyword>
<keyword evidence="3" id="KW-0862">Zinc</keyword>
<keyword evidence="6" id="KW-0804">Transcription</keyword>
<keyword evidence="4" id="KW-0805">Transcription regulation</keyword>
<proteinExistence type="predicted"/>
<reference evidence="10" key="1">
    <citation type="journal article" date="2021" name="G3 (Bethesda)">
        <title>Genomic diversity, chromosomal rearrangements, and interspecies hybridization in the ogataea polymorpha species complex.</title>
        <authorList>
            <person name="Hanson S.J."/>
            <person name="Cinneide E.O."/>
            <person name="Salzberg L.I."/>
            <person name="Wolfe K.H."/>
            <person name="McGowan J."/>
            <person name="Fitzpatrick D.A."/>
            <person name="Matlin K."/>
        </authorList>
    </citation>
    <scope>NUCLEOTIDE SEQUENCE</scope>
    <source>
        <strain evidence="10">83-405-1</strain>
    </source>
</reference>
<evidence type="ECO:0000313" key="10">
    <source>
        <dbReference type="EMBL" id="KAG7730214.1"/>
    </source>
</evidence>
<evidence type="ECO:0000256" key="6">
    <source>
        <dbReference type="ARBA" id="ARBA00023163"/>
    </source>
</evidence>
<evidence type="ECO:0000256" key="4">
    <source>
        <dbReference type="ARBA" id="ARBA00023015"/>
    </source>
</evidence>
<dbReference type="Proteomes" id="UP000738402">
    <property type="component" value="Unassembled WGS sequence"/>
</dbReference>
<feature type="coiled-coil region" evidence="8">
    <location>
        <begin position="21"/>
        <end position="48"/>
    </location>
</feature>
<dbReference type="AlphaFoldDB" id="A0AAN6D938"/>
<evidence type="ECO:0000259" key="9">
    <source>
        <dbReference type="Pfam" id="PF04082"/>
    </source>
</evidence>
<evidence type="ECO:0000256" key="1">
    <source>
        <dbReference type="ARBA" id="ARBA00004123"/>
    </source>
</evidence>
<evidence type="ECO:0000256" key="3">
    <source>
        <dbReference type="ARBA" id="ARBA00022833"/>
    </source>
</evidence>
<evidence type="ECO:0000256" key="7">
    <source>
        <dbReference type="ARBA" id="ARBA00023242"/>
    </source>
</evidence>
<dbReference type="EMBL" id="JAHLUH010000001">
    <property type="protein sequence ID" value="KAG7730214.1"/>
    <property type="molecule type" value="Genomic_DNA"/>
</dbReference>
<keyword evidence="7" id="KW-0539">Nucleus</keyword>
<dbReference type="GO" id="GO:0005634">
    <property type="term" value="C:nucleus"/>
    <property type="evidence" value="ECO:0007669"/>
    <property type="project" value="UniProtKB-SubCell"/>
</dbReference>
<feature type="domain" description="Xylanolytic transcriptional activator regulatory" evidence="9">
    <location>
        <begin position="136"/>
        <end position="387"/>
    </location>
</feature>
<dbReference type="GO" id="GO:0045944">
    <property type="term" value="P:positive regulation of transcription by RNA polymerase II"/>
    <property type="evidence" value="ECO:0007669"/>
    <property type="project" value="TreeGrafter"/>
</dbReference>
<dbReference type="PANTHER" id="PTHR47782">
    <property type="entry name" value="ZN(II)2CYS6 TRANSCRIPTION FACTOR (EUROFUNG)-RELATED"/>
    <property type="match status" value="1"/>
</dbReference>
<evidence type="ECO:0000313" key="11">
    <source>
        <dbReference type="Proteomes" id="UP000738402"/>
    </source>
</evidence>
<comment type="subcellular location">
    <subcellularLocation>
        <location evidence="1">Nucleus</location>
    </subcellularLocation>
</comment>
<accession>A0AAN6D938</accession>